<proteinExistence type="predicted"/>
<organism evidence="1 2">
    <name type="scientific">Taenia crassiceps</name>
    <dbReference type="NCBI Taxonomy" id="6207"/>
    <lineage>
        <taxon>Eukaryota</taxon>
        <taxon>Metazoa</taxon>
        <taxon>Spiralia</taxon>
        <taxon>Lophotrochozoa</taxon>
        <taxon>Platyhelminthes</taxon>
        <taxon>Cestoda</taxon>
        <taxon>Eucestoda</taxon>
        <taxon>Cyclophyllidea</taxon>
        <taxon>Taeniidae</taxon>
        <taxon>Taenia</taxon>
    </lineage>
</organism>
<reference evidence="1 2" key="1">
    <citation type="journal article" date="2022" name="Front. Cell. Infect. Microbiol.">
        <title>The Genomes of Two Strains of Taenia crassiceps the Animal Model for the Study of Human Cysticercosis.</title>
        <authorList>
            <person name="Bobes R.J."/>
            <person name="Estrada K."/>
            <person name="Rios-Valencia D.G."/>
            <person name="Calderon-Gallegos A."/>
            <person name="de la Torre P."/>
            <person name="Carrero J.C."/>
            <person name="Sanchez-Flores A."/>
            <person name="Laclette J.P."/>
        </authorList>
    </citation>
    <scope>NUCLEOTIDE SEQUENCE [LARGE SCALE GENOMIC DNA]</scope>
    <source>
        <strain evidence="1">WFUcys</strain>
    </source>
</reference>
<sequence length="94" mass="10423">MLPCQSIRPFATAYLFLLVTHPDHACSLSAYLTHPPYSRSSSSAPKWPTLSTTSLPLHHSQLASTDFTQVALTINLIHTAEVKPPRSKARNRQL</sequence>
<evidence type="ECO:0000313" key="2">
    <source>
        <dbReference type="Proteomes" id="UP001651158"/>
    </source>
</evidence>
<accession>A0ABR4QAW0</accession>
<keyword evidence="2" id="KW-1185">Reference proteome</keyword>
<dbReference type="Proteomes" id="UP001651158">
    <property type="component" value="Unassembled WGS sequence"/>
</dbReference>
<evidence type="ECO:0000313" key="1">
    <source>
        <dbReference type="EMBL" id="KAL5106691.1"/>
    </source>
</evidence>
<evidence type="ECO:0008006" key="3">
    <source>
        <dbReference type="Google" id="ProtNLM"/>
    </source>
</evidence>
<gene>
    <name evidence="1" type="ORF">TcWFU_003035</name>
</gene>
<dbReference type="EMBL" id="JAKROA010000005">
    <property type="protein sequence ID" value="KAL5106691.1"/>
    <property type="molecule type" value="Genomic_DNA"/>
</dbReference>
<name>A0ABR4QAW0_9CEST</name>
<comment type="caution">
    <text evidence="1">The sequence shown here is derived from an EMBL/GenBank/DDBJ whole genome shotgun (WGS) entry which is preliminary data.</text>
</comment>
<protein>
    <recommendedName>
        <fullName evidence="3">Secreted protein</fullName>
    </recommendedName>
</protein>